<gene>
    <name evidence="3" type="ORF">CEJ42_15985</name>
</gene>
<dbReference type="EMBL" id="NJGU01000008">
    <property type="protein sequence ID" value="OWY28121.1"/>
    <property type="molecule type" value="Genomic_DNA"/>
</dbReference>
<name>A0A246WP65_9BURK</name>
<feature type="domain" description="Transposon Tn7 transposition protein TnsD C-terminal" evidence="2">
    <location>
        <begin position="238"/>
        <end position="578"/>
    </location>
</feature>
<protein>
    <submittedName>
        <fullName evidence="3">Uncharacterized protein</fullName>
    </submittedName>
</protein>
<evidence type="ECO:0000313" key="3">
    <source>
        <dbReference type="EMBL" id="OWY28121.1"/>
    </source>
</evidence>
<accession>A0A246WP65</accession>
<dbReference type="Proteomes" id="UP000197596">
    <property type="component" value="Unassembled WGS sequence"/>
</dbReference>
<dbReference type="Pfam" id="PF15978">
    <property type="entry name" value="TnsD"/>
    <property type="match status" value="1"/>
</dbReference>
<comment type="caution">
    <text evidence="3">The sequence shown here is derived from an EMBL/GenBank/DDBJ whole genome shotgun (WGS) entry which is preliminary data.</text>
</comment>
<dbReference type="AlphaFoldDB" id="A0A246WP65"/>
<dbReference type="InterPro" id="IPR009492">
    <property type="entry name" value="TniQ"/>
</dbReference>
<feature type="domain" description="TniQ" evidence="1">
    <location>
        <begin position="29"/>
        <end position="177"/>
    </location>
</feature>
<sequence length="599" mass="67799">MSEESLMEVSGHIQYPLPFTDEFGVRTWFPDETVYSLVSRIHVLSGENATTTCRRLFGHHTQGSQHDLPSWVDHFVSSTFGMFGDSNEILRHHSIAPYFLFLRSEAEQDSVLRGLSSGGIGGLKYRLGLISGRFRAHHPLRICPVCAAADRESFFVAYWHVCHQLPGTLCCPYHGNVLADADIKANGVGRFLWYLPDQIPSYCLPLLAYPDGHLHLLLQRIAQINLGISKFDGGLVPENIAALYRNRIKEKFGENEKVSRLNCVAEFREYLQPLSKLETFLYVDHEKAAASIFGRVFGGRGHIHPLNHALFISFLYGSWEEFERLALASDLPPAFCDGQFCVNADTLQLDFEHSRPERREEIGKLLLDDKLSCRAAAARLGVDVGTIQAWAAQIGIEVGRRPKTVFPEVREKIVAGLRQGLDKALVAADCGVSIQVVTRTLRTSPHLHSQWMAEKYRRIEEKNKEQWCRLSLESPGLSTSELRAIQPSVYAWLYRNDPEWLSDQCRNLPKQGRAPNAGVEWHRRDAELASTILHTILVLYEEDRSRKFVSIGDICRRQPSIRPMLAQLERLPLTRRALKQLSQRAIGINLPDLFSGEVN</sequence>
<dbReference type="Pfam" id="PF06527">
    <property type="entry name" value="TniQ"/>
    <property type="match status" value="1"/>
</dbReference>
<dbReference type="InterPro" id="IPR032750">
    <property type="entry name" value="TnsD_C"/>
</dbReference>
<proteinExistence type="predicted"/>
<reference evidence="3 4" key="1">
    <citation type="submission" date="2017-06" db="EMBL/GenBank/DDBJ databases">
        <title>Herbaspirillum phytohormonus sp. nov., isolated from the root nodule of Robinia pseudoacacia in lead-zinc mine.</title>
        <authorList>
            <person name="Fan M."/>
            <person name="Lin Y."/>
        </authorList>
    </citation>
    <scope>NUCLEOTIDE SEQUENCE [LARGE SCALE GENOMIC DNA]</scope>
    <source>
        <strain evidence="3 4">HZ10</strain>
    </source>
</reference>
<evidence type="ECO:0000259" key="1">
    <source>
        <dbReference type="Pfam" id="PF06527"/>
    </source>
</evidence>
<evidence type="ECO:0000259" key="2">
    <source>
        <dbReference type="Pfam" id="PF15978"/>
    </source>
</evidence>
<organism evidence="3 4">
    <name type="scientific">Herbaspirillum robiniae</name>
    <dbReference type="NCBI Taxonomy" id="2014887"/>
    <lineage>
        <taxon>Bacteria</taxon>
        <taxon>Pseudomonadati</taxon>
        <taxon>Pseudomonadota</taxon>
        <taxon>Betaproteobacteria</taxon>
        <taxon>Burkholderiales</taxon>
        <taxon>Oxalobacteraceae</taxon>
        <taxon>Herbaspirillum</taxon>
    </lineage>
</organism>
<evidence type="ECO:0000313" key="4">
    <source>
        <dbReference type="Proteomes" id="UP000197596"/>
    </source>
</evidence>